<sequence>MKKSARIALHCLLAMVLTVPLAACGSDTKDTTPKKDMSTNTREQLAELSKSDERLTGELENKTIKWMSDWDINSDDTGKTTPIELAVFQERYGGQIEFHQTTYGARYDNLANAINSDEGIDFFYGGNWDAFPKGAVRGMFVPYDDYIDLDSDLWKDVKAANDAMVWNDKHYMAIVEVTGDQCAIIYNRKTMDENGLDDPAELFEKGKWDWDAFEDMLSEFVDTSDERYGIDSWYFESGLSASTGVPYIGLENGKLVNNLRNEAIEDYQNWMYGLWQSDYIALGVGDYGWTSRDYYIGEGKLLFYPCGLWALGTEKSQWSKTFGEDVFFVPVPKYDKADEYYIPTSVNAYCFVKGGHNPEGVGKFLDCFRFSKISDGAQEISDEQFVKDYEWTDEMIEMKNKMNEMALANPVFDYYNGISSDVTDILDSSVNGIRATSRGIPWNESVNAIYDQTQNFIDEVNEKNAAE</sequence>
<feature type="signal peptide" evidence="2">
    <location>
        <begin position="1"/>
        <end position="22"/>
    </location>
</feature>
<keyword evidence="2" id="KW-0732">Signal</keyword>
<feature type="chain" id="PRO_5004631068" evidence="2">
    <location>
        <begin position="23"/>
        <end position="467"/>
    </location>
</feature>
<dbReference type="RefSeq" id="WP_021680815.1">
    <property type="nucleotide sequence ID" value="NZ_KI260307.1"/>
</dbReference>
<dbReference type="EMBL" id="AWVF01000020">
    <property type="protein sequence ID" value="ERJ97468.1"/>
    <property type="molecule type" value="Genomic_DNA"/>
</dbReference>
<comment type="caution">
    <text evidence="3">The sequence shown here is derived from an EMBL/GenBank/DDBJ whole genome shotgun (WGS) entry which is preliminary data.</text>
</comment>
<dbReference type="PANTHER" id="PTHR43649:SF17">
    <property type="entry name" value="ABC TRANSPORTER SOLUTE BINDING PROTEIN-SUGAR TRANSPORT"/>
    <property type="match status" value="1"/>
</dbReference>
<dbReference type="Gene3D" id="3.40.190.10">
    <property type="entry name" value="Periplasmic binding protein-like II"/>
    <property type="match status" value="1"/>
</dbReference>
<name>U2MDU5_9FIRM</name>
<accession>U2MDU5</accession>
<reference evidence="3 4" key="1">
    <citation type="submission" date="2013-07" db="EMBL/GenBank/DDBJ databases">
        <authorList>
            <person name="Weinstock G."/>
            <person name="Sodergren E."/>
            <person name="Wylie T."/>
            <person name="Fulton L."/>
            <person name="Fulton R."/>
            <person name="Fronick C."/>
            <person name="O'Laughlin M."/>
            <person name="Godfrey J."/>
            <person name="Miner T."/>
            <person name="Herter B."/>
            <person name="Appelbaum E."/>
            <person name="Cordes M."/>
            <person name="Lek S."/>
            <person name="Wollam A."/>
            <person name="Pepin K.H."/>
            <person name="Palsikar V.B."/>
            <person name="Mitreva M."/>
            <person name="Wilson R.K."/>
        </authorList>
    </citation>
    <scope>NUCLEOTIDE SEQUENCE [LARGE SCALE GENOMIC DNA]</scope>
    <source>
        <strain evidence="3 4">ATCC 27760</strain>
    </source>
</reference>
<dbReference type="PANTHER" id="PTHR43649">
    <property type="entry name" value="ARABINOSE-BINDING PROTEIN-RELATED"/>
    <property type="match status" value="1"/>
</dbReference>
<dbReference type="AlphaFoldDB" id="U2MDU5"/>
<dbReference type="OrthoDB" id="383937at2"/>
<dbReference type="SUPFAM" id="SSF53850">
    <property type="entry name" value="Periplasmic binding protein-like II"/>
    <property type="match status" value="1"/>
</dbReference>
<evidence type="ECO:0000256" key="1">
    <source>
        <dbReference type="SAM" id="MobiDB-lite"/>
    </source>
</evidence>
<organism evidence="3 4">
    <name type="scientific">Ruminococcus callidus ATCC 27760</name>
    <dbReference type="NCBI Taxonomy" id="411473"/>
    <lineage>
        <taxon>Bacteria</taxon>
        <taxon>Bacillati</taxon>
        <taxon>Bacillota</taxon>
        <taxon>Clostridia</taxon>
        <taxon>Eubacteriales</taxon>
        <taxon>Oscillospiraceae</taxon>
        <taxon>Ruminococcus</taxon>
    </lineage>
</organism>
<evidence type="ECO:0000256" key="2">
    <source>
        <dbReference type="SAM" id="SignalP"/>
    </source>
</evidence>
<dbReference type="eggNOG" id="COG1653">
    <property type="taxonomic scope" value="Bacteria"/>
</dbReference>
<keyword evidence="4" id="KW-1185">Reference proteome</keyword>
<protein>
    <submittedName>
        <fullName evidence="3">ABC transporter, solute-binding protein</fullName>
    </submittedName>
</protein>
<dbReference type="HOGENOM" id="CLU_040904_0_0_9"/>
<evidence type="ECO:0000313" key="4">
    <source>
        <dbReference type="Proteomes" id="UP000016662"/>
    </source>
</evidence>
<feature type="compositionally biased region" description="Basic and acidic residues" evidence="1">
    <location>
        <begin position="27"/>
        <end position="37"/>
    </location>
</feature>
<feature type="region of interest" description="Disordered" evidence="1">
    <location>
        <begin position="27"/>
        <end position="47"/>
    </location>
</feature>
<dbReference type="PATRIC" id="fig|411473.3.peg.116"/>
<dbReference type="InterPro" id="IPR050490">
    <property type="entry name" value="Bact_solute-bd_prot1"/>
</dbReference>
<gene>
    <name evidence="3" type="ORF">RUMCAL_00143</name>
</gene>
<proteinExistence type="predicted"/>
<evidence type="ECO:0000313" key="3">
    <source>
        <dbReference type="EMBL" id="ERJ97468.1"/>
    </source>
</evidence>
<dbReference type="STRING" id="411473.RUMCAL_00143"/>
<dbReference type="Proteomes" id="UP000016662">
    <property type="component" value="Unassembled WGS sequence"/>
</dbReference>